<dbReference type="Pfam" id="PF12796">
    <property type="entry name" value="Ank_2"/>
    <property type="match status" value="1"/>
</dbReference>
<dbReference type="InterPro" id="IPR002110">
    <property type="entry name" value="Ankyrin_rpt"/>
</dbReference>
<evidence type="ECO:0000313" key="4">
    <source>
        <dbReference type="EMBL" id="KAJ3224342.1"/>
    </source>
</evidence>
<sequence length="155" mass="16796">MSNIPPPTARRKDKSDLQEVVKALYSYTQQREDELTFVQELVANGVSVNGLDMAKNTPLHWAARGGHAEVVKILLEKNAAVNSQNKMGDTPLHLAAYNGNVSTVIHLLNYPGIDPTIKNKDGSKPSDLSKNDDVGALLLQFGASNNVVVDDSDDD</sequence>
<dbReference type="AlphaFoldDB" id="A0AAD5Y083"/>
<organism evidence="4 5">
    <name type="scientific">Clydaea vesicula</name>
    <dbReference type="NCBI Taxonomy" id="447962"/>
    <lineage>
        <taxon>Eukaryota</taxon>
        <taxon>Fungi</taxon>
        <taxon>Fungi incertae sedis</taxon>
        <taxon>Chytridiomycota</taxon>
        <taxon>Chytridiomycota incertae sedis</taxon>
        <taxon>Chytridiomycetes</taxon>
        <taxon>Lobulomycetales</taxon>
        <taxon>Lobulomycetaceae</taxon>
        <taxon>Clydaea</taxon>
    </lineage>
</organism>
<dbReference type="SMART" id="SM00248">
    <property type="entry name" value="ANK"/>
    <property type="match status" value="2"/>
</dbReference>
<proteinExistence type="predicted"/>
<comment type="caution">
    <text evidence="4">The sequence shown here is derived from an EMBL/GenBank/DDBJ whole genome shotgun (WGS) entry which is preliminary data.</text>
</comment>
<dbReference type="PROSITE" id="PS50297">
    <property type="entry name" value="ANK_REP_REGION"/>
    <property type="match status" value="2"/>
</dbReference>
<keyword evidence="2 3" id="KW-0040">ANK repeat</keyword>
<evidence type="ECO:0000256" key="3">
    <source>
        <dbReference type="PROSITE-ProRule" id="PRU00023"/>
    </source>
</evidence>
<feature type="repeat" description="ANK" evidence="3">
    <location>
        <begin position="87"/>
        <end position="120"/>
    </location>
</feature>
<accession>A0AAD5Y083</accession>
<keyword evidence="1" id="KW-0677">Repeat</keyword>
<keyword evidence="5" id="KW-1185">Reference proteome</keyword>
<protein>
    <submittedName>
        <fullName evidence="4">Uncharacterized protein</fullName>
    </submittedName>
</protein>
<dbReference type="SUPFAM" id="SSF48403">
    <property type="entry name" value="Ankyrin repeat"/>
    <property type="match status" value="1"/>
</dbReference>
<dbReference type="EMBL" id="JADGJW010000096">
    <property type="protein sequence ID" value="KAJ3224342.1"/>
    <property type="molecule type" value="Genomic_DNA"/>
</dbReference>
<evidence type="ECO:0000256" key="1">
    <source>
        <dbReference type="ARBA" id="ARBA00022737"/>
    </source>
</evidence>
<evidence type="ECO:0000256" key="2">
    <source>
        <dbReference type="ARBA" id="ARBA00023043"/>
    </source>
</evidence>
<feature type="repeat" description="ANK" evidence="3">
    <location>
        <begin position="54"/>
        <end position="86"/>
    </location>
</feature>
<dbReference type="Gene3D" id="1.25.40.20">
    <property type="entry name" value="Ankyrin repeat-containing domain"/>
    <property type="match status" value="1"/>
</dbReference>
<dbReference type="PROSITE" id="PS50088">
    <property type="entry name" value="ANK_REPEAT"/>
    <property type="match status" value="2"/>
</dbReference>
<dbReference type="PRINTS" id="PR01415">
    <property type="entry name" value="ANKYRIN"/>
</dbReference>
<dbReference type="PANTHER" id="PTHR24171">
    <property type="entry name" value="ANKYRIN REPEAT DOMAIN-CONTAINING PROTEIN 39-RELATED"/>
    <property type="match status" value="1"/>
</dbReference>
<name>A0AAD5Y083_9FUNG</name>
<dbReference type="InterPro" id="IPR036770">
    <property type="entry name" value="Ankyrin_rpt-contain_sf"/>
</dbReference>
<reference evidence="4" key="1">
    <citation type="submission" date="2020-05" db="EMBL/GenBank/DDBJ databases">
        <title>Phylogenomic resolution of chytrid fungi.</title>
        <authorList>
            <person name="Stajich J.E."/>
            <person name="Amses K."/>
            <person name="Simmons R."/>
            <person name="Seto K."/>
            <person name="Myers J."/>
            <person name="Bonds A."/>
            <person name="Quandt C.A."/>
            <person name="Barry K."/>
            <person name="Liu P."/>
            <person name="Grigoriev I."/>
            <person name="Longcore J.E."/>
            <person name="James T.Y."/>
        </authorList>
    </citation>
    <scope>NUCLEOTIDE SEQUENCE</scope>
    <source>
        <strain evidence="4">JEL0476</strain>
    </source>
</reference>
<evidence type="ECO:0000313" key="5">
    <source>
        <dbReference type="Proteomes" id="UP001211065"/>
    </source>
</evidence>
<dbReference type="Proteomes" id="UP001211065">
    <property type="component" value="Unassembled WGS sequence"/>
</dbReference>
<gene>
    <name evidence="4" type="ORF">HK099_008586</name>
</gene>